<evidence type="ECO:0000256" key="1">
    <source>
        <dbReference type="ARBA" id="ARBA00004651"/>
    </source>
</evidence>
<evidence type="ECO:0000256" key="3">
    <source>
        <dbReference type="ARBA" id="ARBA00022692"/>
    </source>
</evidence>
<dbReference type="Proteomes" id="UP001139207">
    <property type="component" value="Unassembled WGS sequence"/>
</dbReference>
<feature type="domain" description="DUF3817" evidence="7">
    <location>
        <begin position="4"/>
        <end position="91"/>
    </location>
</feature>
<feature type="transmembrane region" description="Helical" evidence="6">
    <location>
        <begin position="6"/>
        <end position="27"/>
    </location>
</feature>
<dbReference type="PANTHER" id="PTHR40077:SF1">
    <property type="entry name" value="MEMBRANE PROTEIN"/>
    <property type="match status" value="1"/>
</dbReference>
<dbReference type="PANTHER" id="PTHR40077">
    <property type="entry name" value="MEMBRANE PROTEIN-RELATED"/>
    <property type="match status" value="1"/>
</dbReference>
<accession>A0A9X2B3F8</accession>
<name>A0A9X2B3F8_9CORY</name>
<keyword evidence="9" id="KW-1185">Reference proteome</keyword>
<dbReference type="GO" id="GO:0005886">
    <property type="term" value="C:plasma membrane"/>
    <property type="evidence" value="ECO:0007669"/>
    <property type="project" value="UniProtKB-SubCell"/>
</dbReference>
<comment type="caution">
    <text evidence="8">The sequence shown here is derived from an EMBL/GenBank/DDBJ whole genome shotgun (WGS) entry which is preliminary data.</text>
</comment>
<dbReference type="NCBIfam" id="TIGR03954">
    <property type="entry name" value="integ_memb_HG"/>
    <property type="match status" value="1"/>
</dbReference>
<evidence type="ECO:0000256" key="4">
    <source>
        <dbReference type="ARBA" id="ARBA00022989"/>
    </source>
</evidence>
<feature type="transmembrane region" description="Helical" evidence="6">
    <location>
        <begin position="122"/>
        <end position="142"/>
    </location>
</feature>
<evidence type="ECO:0000313" key="8">
    <source>
        <dbReference type="EMBL" id="MCJ7859605.1"/>
    </source>
</evidence>
<evidence type="ECO:0000313" key="9">
    <source>
        <dbReference type="Proteomes" id="UP001139207"/>
    </source>
</evidence>
<keyword evidence="3 6" id="KW-0812">Transmembrane</keyword>
<keyword evidence="2" id="KW-1003">Cell membrane</keyword>
<evidence type="ECO:0000259" key="7">
    <source>
        <dbReference type="Pfam" id="PF12823"/>
    </source>
</evidence>
<reference evidence="8" key="1">
    <citation type="submission" date="2022-04" db="EMBL/GenBank/DDBJ databases">
        <title>Corynebacterium kalidii LD5P10.</title>
        <authorList>
            <person name="Sun J.Q."/>
        </authorList>
    </citation>
    <scope>NUCLEOTIDE SEQUENCE</scope>
    <source>
        <strain evidence="8">LD5P10</strain>
    </source>
</reference>
<evidence type="ECO:0000256" key="6">
    <source>
        <dbReference type="SAM" id="Phobius"/>
    </source>
</evidence>
<proteinExistence type="predicted"/>
<protein>
    <submittedName>
        <fullName evidence="8">DUF3817 domain-containing protein</fullName>
    </submittedName>
</protein>
<keyword evidence="5 6" id="KW-0472">Membrane</keyword>
<comment type="subcellular location">
    <subcellularLocation>
        <location evidence="1">Cell membrane</location>
        <topology evidence="1">Multi-pass membrane protein</topology>
    </subcellularLocation>
</comment>
<dbReference type="Pfam" id="PF12823">
    <property type="entry name" value="DUF3817"/>
    <property type="match status" value="1"/>
</dbReference>
<evidence type="ECO:0000256" key="5">
    <source>
        <dbReference type="ARBA" id="ARBA00023136"/>
    </source>
</evidence>
<dbReference type="EMBL" id="JALIEA010000017">
    <property type="protein sequence ID" value="MCJ7859605.1"/>
    <property type="molecule type" value="Genomic_DNA"/>
</dbReference>
<gene>
    <name evidence="8" type="ORF">MUN33_12950</name>
</gene>
<evidence type="ECO:0000256" key="2">
    <source>
        <dbReference type="ARBA" id="ARBA00022475"/>
    </source>
</evidence>
<organism evidence="8 9">
    <name type="scientific">Corynebacterium kalidii</name>
    <dbReference type="NCBI Taxonomy" id="2931982"/>
    <lineage>
        <taxon>Bacteria</taxon>
        <taxon>Bacillati</taxon>
        <taxon>Actinomycetota</taxon>
        <taxon>Actinomycetes</taxon>
        <taxon>Mycobacteriales</taxon>
        <taxon>Corynebacteriaceae</taxon>
        <taxon>Corynebacterium</taxon>
    </lineage>
</organism>
<keyword evidence="4 6" id="KW-1133">Transmembrane helix</keyword>
<dbReference type="InterPro" id="IPR023845">
    <property type="entry name" value="DUF3817_TM"/>
</dbReference>
<feature type="transmembrane region" description="Helical" evidence="6">
    <location>
        <begin position="39"/>
        <end position="60"/>
    </location>
</feature>
<dbReference type="AlphaFoldDB" id="A0A9X2B3F8"/>
<sequence length="147" mass="15270">MTPLKIYRTSAIIEAVTWGLLILGMILKYTGVTDAGVSAAGPVHGLAFLAFVVVTVLVWVNNRWSVGEGLLGLFSAVVPFATVPFEKAVARRGGLDGPWRTDVAPGAPAQDRMLAVLVGRPYASAGVLAVVVLAVFGTLLVVGPPFG</sequence>
<dbReference type="RefSeq" id="WP_244805322.1">
    <property type="nucleotide sequence ID" value="NZ_JALIEA010000017.1"/>
</dbReference>